<dbReference type="Gene3D" id="3.40.50.300">
    <property type="entry name" value="P-loop containing nucleotide triphosphate hydrolases"/>
    <property type="match status" value="1"/>
</dbReference>
<accession>A0ABW0IJC7</accession>
<evidence type="ECO:0000313" key="2">
    <source>
        <dbReference type="Proteomes" id="UP001596053"/>
    </source>
</evidence>
<proteinExistence type="predicted"/>
<evidence type="ECO:0000313" key="1">
    <source>
        <dbReference type="EMBL" id="MFC5418137.1"/>
    </source>
</evidence>
<name>A0ABW0IJC7_9HYPH</name>
<keyword evidence="2" id="KW-1185">Reference proteome</keyword>
<protein>
    <submittedName>
        <fullName evidence="1">AAA family ATPase</fullName>
    </submittedName>
</protein>
<dbReference type="Proteomes" id="UP001596053">
    <property type="component" value="Unassembled WGS sequence"/>
</dbReference>
<dbReference type="InterPro" id="IPR027417">
    <property type="entry name" value="P-loop_NTPase"/>
</dbReference>
<comment type="caution">
    <text evidence="1">The sequence shown here is derived from an EMBL/GenBank/DDBJ whole genome shotgun (WGS) entry which is preliminary data.</text>
</comment>
<reference evidence="2" key="1">
    <citation type="journal article" date="2019" name="Int. J. Syst. Evol. Microbiol.">
        <title>The Global Catalogue of Microorganisms (GCM) 10K type strain sequencing project: providing services to taxonomists for standard genome sequencing and annotation.</title>
        <authorList>
            <consortium name="The Broad Institute Genomics Platform"/>
            <consortium name="The Broad Institute Genome Sequencing Center for Infectious Disease"/>
            <person name="Wu L."/>
            <person name="Ma J."/>
        </authorList>
    </citation>
    <scope>NUCLEOTIDE SEQUENCE [LARGE SCALE GENOMIC DNA]</scope>
    <source>
        <strain evidence="2">NCAIM B.01391</strain>
    </source>
</reference>
<organism evidence="1 2">
    <name type="scientific">Bosea eneae</name>
    <dbReference type="NCBI Taxonomy" id="151454"/>
    <lineage>
        <taxon>Bacteria</taxon>
        <taxon>Pseudomonadati</taxon>
        <taxon>Pseudomonadota</taxon>
        <taxon>Alphaproteobacteria</taxon>
        <taxon>Hyphomicrobiales</taxon>
        <taxon>Boseaceae</taxon>
        <taxon>Bosea</taxon>
    </lineage>
</organism>
<dbReference type="Pfam" id="PF13604">
    <property type="entry name" value="AAA_30"/>
    <property type="match status" value="1"/>
</dbReference>
<dbReference type="SUPFAM" id="SSF52540">
    <property type="entry name" value="P-loop containing nucleoside triphosphate hydrolases"/>
    <property type="match status" value="1"/>
</dbReference>
<gene>
    <name evidence="1" type="ORF">ACFPOB_01010</name>
</gene>
<sequence>MSDEQRLAMDHVTGGEQVVVRLAGAGKSTMLVAARDAWELQDFAVHGAALSGKATEGLEEASRIGSRTLASWEHGWKAGRGELGPKDVMVIDEAGMVGSLKLARFVAEAERTGAKPVMVGYQSQLHAIGAGAPFPAMAERVGFSRLQEIRRQREDW</sequence>
<dbReference type="EMBL" id="JBHSLW010000003">
    <property type="protein sequence ID" value="MFC5418137.1"/>
    <property type="molecule type" value="Genomic_DNA"/>
</dbReference>